<comment type="caution">
    <text evidence="2">The sequence shown here is derived from an EMBL/GenBank/DDBJ whole genome shotgun (WGS) entry which is preliminary data.</text>
</comment>
<dbReference type="Gene3D" id="3.40.190.10">
    <property type="entry name" value="Periplasmic binding protein-like II"/>
    <property type="match status" value="2"/>
</dbReference>
<keyword evidence="3" id="KW-1185">Reference proteome</keyword>
<name>A0A7X5KLF8_9FIRM</name>
<evidence type="ECO:0000313" key="2">
    <source>
        <dbReference type="EMBL" id="NDL66796.1"/>
    </source>
</evidence>
<dbReference type="CDD" id="cd13520">
    <property type="entry name" value="PBP2_TAXI_TRAP"/>
    <property type="match status" value="1"/>
</dbReference>
<dbReference type="PANTHER" id="PTHR42941:SF1">
    <property type="entry name" value="SLL1037 PROTEIN"/>
    <property type="match status" value="1"/>
</dbReference>
<dbReference type="Proteomes" id="UP000461585">
    <property type="component" value="Unassembled WGS sequence"/>
</dbReference>
<evidence type="ECO:0000313" key="3">
    <source>
        <dbReference type="Proteomes" id="UP000461585"/>
    </source>
</evidence>
<dbReference type="EMBL" id="JAAEEH010000006">
    <property type="protein sequence ID" value="NDL66796.1"/>
    <property type="molecule type" value="Genomic_DNA"/>
</dbReference>
<feature type="chain" id="PRO_5031235782" evidence="1">
    <location>
        <begin position="19"/>
        <end position="341"/>
    </location>
</feature>
<protein>
    <submittedName>
        <fullName evidence="2">TAXI family TRAP transporter solute-binding subunit</fullName>
    </submittedName>
</protein>
<dbReference type="AlphaFoldDB" id="A0A7X5KLF8"/>
<gene>
    <name evidence="2" type="ORF">GXN74_03430</name>
</gene>
<dbReference type="NCBIfam" id="TIGR02122">
    <property type="entry name" value="TRAP_TAXI"/>
    <property type="match status" value="1"/>
</dbReference>
<keyword evidence="1" id="KW-0732">Signal</keyword>
<sequence length="341" mass="35576">MRKVLVLLSLLLSLGVLAACGSKDTGGSVSPDGGQTEGIGKETEKEAYPKFLTIGTAGTGGAYYPIGIAMSQIIGDVLGINTNAQVTGGATENNTLIENKSVDLAITQSSLAYAAIQGTAPYETAAPSVRAIANGLSKGVFHVVTLRSTGIETIGDLKGKRVVLGPAGGAGISMALEVFAEYGIGANDFNPSYVTYSDGITALTDGTVDAVVVQSAAPASAIQELKATREKDMLLLSIEDDVRQSLLEKYPYYSEVVLAEDIYGTGGEIKTIFVSNMIVCSADLSEGLVYEITKAFFENVDKIKESHPAALGLSVEEAVKGSPIDFHPGAIKYFKEVGVMD</sequence>
<dbReference type="Pfam" id="PF16868">
    <property type="entry name" value="NMT1_3"/>
    <property type="match status" value="1"/>
</dbReference>
<dbReference type="PROSITE" id="PS51257">
    <property type="entry name" value="PROKAR_LIPOPROTEIN"/>
    <property type="match status" value="1"/>
</dbReference>
<accession>A0A7X5KLF8</accession>
<proteinExistence type="predicted"/>
<dbReference type="SUPFAM" id="SSF53850">
    <property type="entry name" value="Periplasmic binding protein-like II"/>
    <property type="match status" value="1"/>
</dbReference>
<evidence type="ECO:0000256" key="1">
    <source>
        <dbReference type="SAM" id="SignalP"/>
    </source>
</evidence>
<dbReference type="PANTHER" id="PTHR42941">
    <property type="entry name" value="SLL1037 PROTEIN"/>
    <property type="match status" value="1"/>
</dbReference>
<dbReference type="InterPro" id="IPR011852">
    <property type="entry name" value="TRAP_TAXI"/>
</dbReference>
<dbReference type="RefSeq" id="WP_162369524.1">
    <property type="nucleotide sequence ID" value="NZ_JAAEEH010000006.1"/>
</dbReference>
<reference evidence="2 3" key="1">
    <citation type="submission" date="2020-01" db="EMBL/GenBank/DDBJ databases">
        <title>Anaeroalcalibacter tamaniensis gen. nov., sp. nov., moderately halophilic strictly anaerobic fermenter bacterium from mud volcano of Taman peninsula.</title>
        <authorList>
            <person name="Frolova A."/>
            <person name="Merkel A.Y."/>
            <person name="Slobodkin A.I."/>
        </authorList>
    </citation>
    <scope>NUCLEOTIDE SEQUENCE [LARGE SCALE GENOMIC DNA]</scope>
    <source>
        <strain evidence="2 3">F-3ap</strain>
    </source>
</reference>
<feature type="signal peptide" evidence="1">
    <location>
        <begin position="1"/>
        <end position="18"/>
    </location>
</feature>
<organism evidence="2 3">
    <name type="scientific">Anaerotalea alkaliphila</name>
    <dbReference type="NCBI Taxonomy" id="2662126"/>
    <lineage>
        <taxon>Bacteria</taxon>
        <taxon>Bacillati</taxon>
        <taxon>Bacillota</taxon>
        <taxon>Clostridia</taxon>
        <taxon>Eubacteriales</taxon>
        <taxon>Anaerotalea</taxon>
    </lineage>
</organism>